<dbReference type="AlphaFoldDB" id="A0A1J1I654"/>
<name>A0A1J1I654_9DIPT</name>
<sequence length="105" mass="12416">MSDDDRDGMFSFCAKFKKKFCNACLRADKKVRAKTRNQNFITDPKFHGYASTAMKATNNKEFNVQFDFHIAFKQIDSESFSFKMWWLWVEVVKEKDCDMVVVMKS</sequence>
<accession>A0A1J1I654</accession>
<proteinExistence type="predicted"/>
<evidence type="ECO:0000313" key="2">
    <source>
        <dbReference type="Proteomes" id="UP000183832"/>
    </source>
</evidence>
<keyword evidence="2" id="KW-1185">Reference proteome</keyword>
<dbReference type="EMBL" id="CVRI01000038">
    <property type="protein sequence ID" value="CRK93873.1"/>
    <property type="molecule type" value="Genomic_DNA"/>
</dbReference>
<reference evidence="1 2" key="1">
    <citation type="submission" date="2015-04" db="EMBL/GenBank/DDBJ databases">
        <authorList>
            <person name="Syromyatnikov M.Y."/>
            <person name="Popov V.N."/>
        </authorList>
    </citation>
    <scope>NUCLEOTIDE SEQUENCE [LARGE SCALE GENOMIC DNA]</scope>
</reference>
<protein>
    <submittedName>
        <fullName evidence="1">CLUMA_CG007400, isoform A</fullName>
    </submittedName>
</protein>
<gene>
    <name evidence="1" type="ORF">CLUMA_CG007400</name>
</gene>
<dbReference type="Proteomes" id="UP000183832">
    <property type="component" value="Unassembled WGS sequence"/>
</dbReference>
<evidence type="ECO:0000313" key="1">
    <source>
        <dbReference type="EMBL" id="CRK93873.1"/>
    </source>
</evidence>
<organism evidence="1 2">
    <name type="scientific">Clunio marinus</name>
    <dbReference type="NCBI Taxonomy" id="568069"/>
    <lineage>
        <taxon>Eukaryota</taxon>
        <taxon>Metazoa</taxon>
        <taxon>Ecdysozoa</taxon>
        <taxon>Arthropoda</taxon>
        <taxon>Hexapoda</taxon>
        <taxon>Insecta</taxon>
        <taxon>Pterygota</taxon>
        <taxon>Neoptera</taxon>
        <taxon>Endopterygota</taxon>
        <taxon>Diptera</taxon>
        <taxon>Nematocera</taxon>
        <taxon>Chironomoidea</taxon>
        <taxon>Chironomidae</taxon>
        <taxon>Clunio</taxon>
    </lineage>
</organism>